<name>A0A2T0LB02_9BACL</name>
<organism evidence="4 5">
    <name type="scientific">Planifilum fimeticola</name>
    <dbReference type="NCBI Taxonomy" id="201975"/>
    <lineage>
        <taxon>Bacteria</taxon>
        <taxon>Bacillati</taxon>
        <taxon>Bacillota</taxon>
        <taxon>Bacilli</taxon>
        <taxon>Bacillales</taxon>
        <taxon>Thermoactinomycetaceae</taxon>
        <taxon>Planifilum</taxon>
    </lineage>
</organism>
<dbReference type="AlphaFoldDB" id="A0A2T0LB02"/>
<proteinExistence type="predicted"/>
<dbReference type="CDD" id="cd03230">
    <property type="entry name" value="ABC_DR_subfamily_A"/>
    <property type="match status" value="1"/>
</dbReference>
<dbReference type="Proteomes" id="UP000237797">
    <property type="component" value="Unassembled WGS sequence"/>
</dbReference>
<dbReference type="InterPro" id="IPR003593">
    <property type="entry name" value="AAA+_ATPase"/>
</dbReference>
<sequence>MWTFDRVTVRYKEGAAALEDFSGRLAEKRIFGIVGPDGAGKSSLLKLMAGSIRPTSGRMAREGRFQIGYVSESFGLYEDMSVEENLRFYGSLYGLKRAEAEERSRDLLRRAKLLPFGGRLAGKLSGGMKRKLAIVAAVLHRPSCLILDEPTHGVDPLARREIWALIEELAREGTRVVVSTQYLDEVARCDEVLFLHRGRLLVRGSPEELIRCFPHRVFRIPEMREARVRELRRLRTVPGVVDAFPRGVHWIILAEGDEVLEPLKDHLNGMGYRREIEPAEPEFEDVFIQWMGEAEERD</sequence>
<dbReference type="Gene3D" id="3.40.50.300">
    <property type="entry name" value="P-loop containing nucleotide triphosphate hydrolases"/>
    <property type="match status" value="1"/>
</dbReference>
<dbReference type="PROSITE" id="PS50893">
    <property type="entry name" value="ABC_TRANSPORTER_2"/>
    <property type="match status" value="1"/>
</dbReference>
<dbReference type="PANTHER" id="PTHR43038:SF3">
    <property type="entry name" value="ABC TRANSPORTER G FAMILY MEMBER 20 ISOFORM X1"/>
    <property type="match status" value="1"/>
</dbReference>
<evidence type="ECO:0000256" key="2">
    <source>
        <dbReference type="ARBA" id="ARBA00022840"/>
    </source>
</evidence>
<evidence type="ECO:0000313" key="4">
    <source>
        <dbReference type="EMBL" id="PRX39038.1"/>
    </source>
</evidence>
<dbReference type="RefSeq" id="WP_106346439.1">
    <property type="nucleotide sequence ID" value="NZ_PVNE01000031.1"/>
</dbReference>
<keyword evidence="2" id="KW-0067">ATP-binding</keyword>
<feature type="domain" description="ABC transporter" evidence="3">
    <location>
        <begin position="2"/>
        <end position="222"/>
    </location>
</feature>
<dbReference type="InterPro" id="IPR027417">
    <property type="entry name" value="P-loop_NTPase"/>
</dbReference>
<dbReference type="PANTHER" id="PTHR43038">
    <property type="entry name" value="ATP-BINDING CASSETTE, SUB-FAMILY H, MEMBER 1"/>
    <property type="match status" value="1"/>
</dbReference>
<keyword evidence="5" id="KW-1185">Reference proteome</keyword>
<reference evidence="4 5" key="1">
    <citation type="submission" date="2018-03" db="EMBL/GenBank/DDBJ databases">
        <title>Genomic Encyclopedia of Archaeal and Bacterial Type Strains, Phase II (KMG-II): from individual species to whole genera.</title>
        <authorList>
            <person name="Goeker M."/>
        </authorList>
    </citation>
    <scope>NUCLEOTIDE SEQUENCE [LARGE SCALE GENOMIC DNA]</scope>
    <source>
        <strain evidence="4 5">DSM 44946</strain>
    </source>
</reference>
<gene>
    <name evidence="4" type="ORF">CLV97_13138</name>
</gene>
<dbReference type="GO" id="GO:0005524">
    <property type="term" value="F:ATP binding"/>
    <property type="evidence" value="ECO:0007669"/>
    <property type="project" value="UniProtKB-KW"/>
</dbReference>
<dbReference type="OrthoDB" id="9804819at2"/>
<comment type="caution">
    <text evidence="4">The sequence shown here is derived from an EMBL/GenBank/DDBJ whole genome shotgun (WGS) entry which is preliminary data.</text>
</comment>
<evidence type="ECO:0000259" key="3">
    <source>
        <dbReference type="PROSITE" id="PS50893"/>
    </source>
</evidence>
<dbReference type="InterPro" id="IPR017871">
    <property type="entry name" value="ABC_transporter-like_CS"/>
</dbReference>
<keyword evidence="1" id="KW-0547">Nucleotide-binding</keyword>
<dbReference type="EMBL" id="PVNE01000031">
    <property type="protein sequence ID" value="PRX39038.1"/>
    <property type="molecule type" value="Genomic_DNA"/>
</dbReference>
<protein>
    <submittedName>
        <fullName evidence="4">ABC-type multidrug transport system ATPase subunit</fullName>
    </submittedName>
</protein>
<dbReference type="Pfam" id="PF00005">
    <property type="entry name" value="ABC_tran"/>
    <property type="match status" value="1"/>
</dbReference>
<dbReference type="GO" id="GO:0016887">
    <property type="term" value="F:ATP hydrolysis activity"/>
    <property type="evidence" value="ECO:0007669"/>
    <property type="project" value="InterPro"/>
</dbReference>
<evidence type="ECO:0000256" key="1">
    <source>
        <dbReference type="ARBA" id="ARBA00022741"/>
    </source>
</evidence>
<dbReference type="SMART" id="SM00382">
    <property type="entry name" value="AAA"/>
    <property type="match status" value="1"/>
</dbReference>
<evidence type="ECO:0000313" key="5">
    <source>
        <dbReference type="Proteomes" id="UP000237797"/>
    </source>
</evidence>
<dbReference type="SUPFAM" id="SSF52540">
    <property type="entry name" value="P-loop containing nucleoside triphosphate hydrolases"/>
    <property type="match status" value="1"/>
</dbReference>
<accession>A0A2T0LB02</accession>
<dbReference type="PROSITE" id="PS00211">
    <property type="entry name" value="ABC_TRANSPORTER_1"/>
    <property type="match status" value="1"/>
</dbReference>
<dbReference type="InterPro" id="IPR003439">
    <property type="entry name" value="ABC_transporter-like_ATP-bd"/>
</dbReference>